<dbReference type="EMBL" id="CAXIEN010000024">
    <property type="protein sequence ID" value="CAL1266719.1"/>
    <property type="molecule type" value="Genomic_DNA"/>
</dbReference>
<gene>
    <name evidence="1" type="ORF">LARSCL_LOCUS3250</name>
</gene>
<evidence type="ECO:0008006" key="3">
    <source>
        <dbReference type="Google" id="ProtNLM"/>
    </source>
</evidence>
<evidence type="ECO:0000313" key="2">
    <source>
        <dbReference type="Proteomes" id="UP001497382"/>
    </source>
</evidence>
<proteinExistence type="predicted"/>
<sequence>MKNTRIAAVHVHPPVRISAKTKCVLTNVFRDASAQKDLSETRRVNVLSPKNAHKVRNEF</sequence>
<reference evidence="1 2" key="1">
    <citation type="submission" date="2024-04" db="EMBL/GenBank/DDBJ databases">
        <authorList>
            <person name="Rising A."/>
            <person name="Reimegard J."/>
            <person name="Sonavane S."/>
            <person name="Akerstrom W."/>
            <person name="Nylinder S."/>
            <person name="Hedman E."/>
            <person name="Kallberg Y."/>
        </authorList>
    </citation>
    <scope>NUCLEOTIDE SEQUENCE [LARGE SCALE GENOMIC DNA]</scope>
</reference>
<keyword evidence="2" id="KW-1185">Reference proteome</keyword>
<evidence type="ECO:0000313" key="1">
    <source>
        <dbReference type="EMBL" id="CAL1266719.1"/>
    </source>
</evidence>
<organism evidence="1 2">
    <name type="scientific">Larinioides sclopetarius</name>
    <dbReference type="NCBI Taxonomy" id="280406"/>
    <lineage>
        <taxon>Eukaryota</taxon>
        <taxon>Metazoa</taxon>
        <taxon>Ecdysozoa</taxon>
        <taxon>Arthropoda</taxon>
        <taxon>Chelicerata</taxon>
        <taxon>Arachnida</taxon>
        <taxon>Araneae</taxon>
        <taxon>Araneomorphae</taxon>
        <taxon>Entelegynae</taxon>
        <taxon>Araneoidea</taxon>
        <taxon>Araneidae</taxon>
        <taxon>Larinioides</taxon>
    </lineage>
</organism>
<dbReference type="AlphaFoldDB" id="A0AAV1Z5C7"/>
<accession>A0AAV1Z5C7</accession>
<protein>
    <recommendedName>
        <fullName evidence="3">Ribosomal protein S17</fullName>
    </recommendedName>
</protein>
<dbReference type="Proteomes" id="UP001497382">
    <property type="component" value="Unassembled WGS sequence"/>
</dbReference>
<name>A0AAV1Z5C7_9ARAC</name>
<comment type="caution">
    <text evidence="1">The sequence shown here is derived from an EMBL/GenBank/DDBJ whole genome shotgun (WGS) entry which is preliminary data.</text>
</comment>